<keyword evidence="6" id="KW-0443">Lipid metabolism</keyword>
<evidence type="ECO:0000256" key="1">
    <source>
        <dbReference type="ARBA" id="ARBA00001232"/>
    </source>
</evidence>
<accession>K1U0V1</accession>
<evidence type="ECO:0000256" key="2">
    <source>
        <dbReference type="ARBA" id="ARBA00004496"/>
    </source>
</evidence>
<dbReference type="SUPFAM" id="SSF53659">
    <property type="entry name" value="Isocitrate/Isopropylmalate dehydrogenase-like"/>
    <property type="match status" value="1"/>
</dbReference>
<dbReference type="GO" id="GO:0006633">
    <property type="term" value="P:fatty acid biosynthetic process"/>
    <property type="evidence" value="ECO:0007669"/>
    <property type="project" value="InterPro"/>
</dbReference>
<comment type="subcellular location">
    <subcellularLocation>
        <location evidence="2">Cytoplasm</location>
    </subcellularLocation>
</comment>
<protein>
    <recommendedName>
        <fullName evidence="9">phosphate acyltransferase</fullName>
        <ecNumber evidence="9">2.3.1.274</ecNumber>
    </recommendedName>
</protein>
<evidence type="ECO:0000256" key="6">
    <source>
        <dbReference type="ARBA" id="ARBA00023098"/>
    </source>
</evidence>
<evidence type="ECO:0000313" key="11">
    <source>
        <dbReference type="EMBL" id="EKC65091.1"/>
    </source>
</evidence>
<evidence type="ECO:0000256" key="7">
    <source>
        <dbReference type="ARBA" id="ARBA00023209"/>
    </source>
</evidence>
<proteinExistence type="inferred from homology"/>
<evidence type="ECO:0000256" key="3">
    <source>
        <dbReference type="ARBA" id="ARBA00022490"/>
    </source>
</evidence>
<organism evidence="11">
    <name type="scientific">human gut metagenome</name>
    <dbReference type="NCBI Taxonomy" id="408170"/>
    <lineage>
        <taxon>unclassified sequences</taxon>
        <taxon>metagenomes</taxon>
        <taxon>organismal metagenomes</taxon>
    </lineage>
</organism>
<dbReference type="Gene3D" id="3.40.718.10">
    <property type="entry name" value="Isopropylmalate Dehydrogenase"/>
    <property type="match status" value="1"/>
</dbReference>
<dbReference type="GO" id="GO:0005737">
    <property type="term" value="C:cytoplasm"/>
    <property type="evidence" value="ECO:0007669"/>
    <property type="project" value="UniProtKB-SubCell"/>
</dbReference>
<keyword evidence="4" id="KW-0444">Lipid biosynthesis</keyword>
<evidence type="ECO:0000256" key="10">
    <source>
        <dbReference type="ARBA" id="ARBA00046608"/>
    </source>
</evidence>
<comment type="subunit">
    <text evidence="10">Homodimer. Probably interacts with PlsY.</text>
</comment>
<dbReference type="PANTHER" id="PTHR30100:SF1">
    <property type="entry name" value="PHOSPHATE ACYLTRANSFERASE"/>
    <property type="match status" value="1"/>
</dbReference>
<dbReference type="EC" id="2.3.1.274" evidence="9"/>
<dbReference type="Pfam" id="PF02504">
    <property type="entry name" value="FA_synthesis"/>
    <property type="match status" value="1"/>
</dbReference>
<keyword evidence="8" id="KW-1208">Phospholipid metabolism</keyword>
<dbReference type="GO" id="GO:0008654">
    <property type="term" value="P:phospholipid biosynthetic process"/>
    <property type="evidence" value="ECO:0007669"/>
    <property type="project" value="UniProtKB-KW"/>
</dbReference>
<dbReference type="InterPro" id="IPR003664">
    <property type="entry name" value="FA_synthesis"/>
</dbReference>
<dbReference type="GO" id="GO:0043811">
    <property type="term" value="F:phosphate:acyl-[acyl carrier protein] acyltransferase activity"/>
    <property type="evidence" value="ECO:0007669"/>
    <property type="project" value="UniProtKB-EC"/>
</dbReference>
<dbReference type="InterPro" id="IPR012281">
    <property type="entry name" value="Phospholipid_synth_PlsX-like"/>
</dbReference>
<evidence type="ECO:0000256" key="4">
    <source>
        <dbReference type="ARBA" id="ARBA00022516"/>
    </source>
</evidence>
<gene>
    <name evidence="11" type="ORF">LEA_10511</name>
</gene>
<keyword evidence="7" id="KW-0594">Phospholipid biosynthesis</keyword>
<name>K1U0V1_9ZZZZ</name>
<evidence type="ECO:0000256" key="5">
    <source>
        <dbReference type="ARBA" id="ARBA00022679"/>
    </source>
</evidence>
<comment type="catalytic activity">
    <reaction evidence="1">
        <text>a fatty acyl-[ACP] + phosphate = an acyl phosphate + holo-[ACP]</text>
        <dbReference type="Rhea" id="RHEA:42292"/>
        <dbReference type="Rhea" id="RHEA-COMP:9685"/>
        <dbReference type="Rhea" id="RHEA-COMP:14125"/>
        <dbReference type="ChEBI" id="CHEBI:43474"/>
        <dbReference type="ChEBI" id="CHEBI:59918"/>
        <dbReference type="ChEBI" id="CHEBI:64479"/>
        <dbReference type="ChEBI" id="CHEBI:138651"/>
        <dbReference type="EC" id="2.3.1.274"/>
    </reaction>
</comment>
<reference evidence="11" key="1">
    <citation type="journal article" date="2013" name="Environ. Microbiol.">
        <title>Microbiota from the distal guts of lean and obese adolescents exhibit partial functional redundancy besides clear differences in community structure.</title>
        <authorList>
            <person name="Ferrer M."/>
            <person name="Ruiz A."/>
            <person name="Lanza F."/>
            <person name="Haange S.B."/>
            <person name="Oberbach A."/>
            <person name="Till H."/>
            <person name="Bargiela R."/>
            <person name="Campoy C."/>
            <person name="Segura M.T."/>
            <person name="Richter M."/>
            <person name="von Bergen M."/>
            <person name="Seifert J."/>
            <person name="Suarez A."/>
        </authorList>
    </citation>
    <scope>NUCLEOTIDE SEQUENCE</scope>
</reference>
<evidence type="ECO:0000256" key="8">
    <source>
        <dbReference type="ARBA" id="ARBA00023264"/>
    </source>
</evidence>
<keyword evidence="3" id="KW-0963">Cytoplasm</keyword>
<sequence>MSTVAPTVTGGKVLLLDVGLNVDCKPEVLAQYGIIGSIYAQAMLGIRNPRVAVLNIGEEETKGNAQSKAAYELMKESEEFNFVGNVEGSHLFSGQVADVIVCDGFVGNTLLKTVEGLFRINKALKIPETPFWRDMNYEYVGGTPVLGVNAPVVIGHGCSSALAIKNMILTTERCAQTGVTAKLQNAFKN</sequence>
<evidence type="ECO:0000256" key="9">
    <source>
        <dbReference type="ARBA" id="ARBA00024069"/>
    </source>
</evidence>
<dbReference type="HAMAP" id="MF_00019">
    <property type="entry name" value="PlsX"/>
    <property type="match status" value="1"/>
</dbReference>
<dbReference type="AlphaFoldDB" id="K1U0V1"/>
<keyword evidence="5" id="KW-0808">Transferase</keyword>
<dbReference type="EMBL" id="AJWY01007063">
    <property type="protein sequence ID" value="EKC65091.1"/>
    <property type="molecule type" value="Genomic_DNA"/>
</dbReference>
<comment type="caution">
    <text evidence="11">The sequence shown here is derived from an EMBL/GenBank/DDBJ whole genome shotgun (WGS) entry which is preliminary data.</text>
</comment>
<dbReference type="PANTHER" id="PTHR30100">
    <property type="entry name" value="FATTY ACID/PHOSPHOLIPID SYNTHESIS PROTEIN PLSX"/>
    <property type="match status" value="1"/>
</dbReference>